<protein>
    <recommendedName>
        <fullName evidence="3">DUF4123 domain-containing protein</fullName>
    </recommendedName>
</protein>
<reference evidence="1 2" key="1">
    <citation type="submission" date="2019-07" db="EMBL/GenBank/DDBJ databases">
        <title>Gilliamella genomes.</title>
        <authorList>
            <person name="Zheng H."/>
        </authorList>
    </citation>
    <scope>NUCLEOTIDE SEQUENCE [LARGE SCALE GENOMIC DNA]</scope>
    <source>
        <strain evidence="1 2">W8127</strain>
    </source>
</reference>
<dbReference type="RefSeq" id="WP_086326254.1">
    <property type="nucleotide sequence ID" value="NZ_MZNH01000025.1"/>
</dbReference>
<evidence type="ECO:0000313" key="2">
    <source>
        <dbReference type="Proteomes" id="UP000319483"/>
    </source>
</evidence>
<name>A0A556SBJ8_9GAMM</name>
<organism evidence="1 2">
    <name type="scientific">Gilliamella apicola</name>
    <dbReference type="NCBI Taxonomy" id="1196095"/>
    <lineage>
        <taxon>Bacteria</taxon>
        <taxon>Pseudomonadati</taxon>
        <taxon>Pseudomonadota</taxon>
        <taxon>Gammaproteobacteria</taxon>
        <taxon>Orbales</taxon>
        <taxon>Orbaceae</taxon>
        <taxon>Gilliamella</taxon>
    </lineage>
</organism>
<comment type="caution">
    <text evidence="1">The sequence shown here is derived from an EMBL/GenBank/DDBJ whole genome shotgun (WGS) entry which is preliminary data.</text>
</comment>
<dbReference type="Proteomes" id="UP000319483">
    <property type="component" value="Unassembled WGS sequence"/>
</dbReference>
<proteinExistence type="predicted"/>
<evidence type="ECO:0008006" key="3">
    <source>
        <dbReference type="Google" id="ProtNLM"/>
    </source>
</evidence>
<accession>A0A556SBJ8</accession>
<evidence type="ECO:0000313" key="1">
    <source>
        <dbReference type="EMBL" id="TSJ98494.1"/>
    </source>
</evidence>
<dbReference type="EMBL" id="VMHM01000010">
    <property type="protein sequence ID" value="TSJ98494.1"/>
    <property type="molecule type" value="Genomic_DNA"/>
</dbReference>
<sequence>MFNELNRYDNFRRYRYLLIDNRVVLHWANPLSLEKLTQQFGENKAFGEKKLTTVLRTDLDYDPSVCPTLIQLAEPSILTDDVIIDDISRQATLERFWSQRYICAYLVSDQKPSALAKQLINIGNSIGRTLKGSYYPFFEPFRMQFLDEVGSNQNKAWLKAQFSQIYNYYYPSIHNGKFIQFTANKETMPEKSWDVDDNLPIKNIRIIRTLVNAWANNRLQFEEQQSLPLSKDVITEATQLVEQAEQLGLVDAGDILFWGICGLRYHQAFTQNPKVLMLTELAKKTPGTLSTQVNNANIIIEGTNIK</sequence>
<gene>
    <name evidence="1" type="ORF">FPQ15_08260</name>
</gene>
<dbReference type="AlphaFoldDB" id="A0A556SBJ8"/>